<feature type="compositionally biased region" description="Acidic residues" evidence="4">
    <location>
        <begin position="102"/>
        <end position="117"/>
    </location>
</feature>
<gene>
    <name evidence="6" type="ORF">OSB04_029285</name>
</gene>
<name>A0AA38WA47_9ASTR</name>
<protein>
    <recommendedName>
        <fullName evidence="5">BED-type domain-containing protein</fullName>
    </recommendedName>
</protein>
<keyword evidence="3" id="KW-0862">Zinc</keyword>
<proteinExistence type="predicted"/>
<keyword evidence="2" id="KW-0863">Zinc-finger</keyword>
<keyword evidence="1" id="KW-0479">Metal-binding</keyword>
<dbReference type="GO" id="GO:0008270">
    <property type="term" value="F:zinc ion binding"/>
    <property type="evidence" value="ECO:0007669"/>
    <property type="project" value="UniProtKB-KW"/>
</dbReference>
<dbReference type="PANTHER" id="PTHR46951">
    <property type="entry name" value="BED-TYPE DOMAIN-CONTAINING PROTEIN"/>
    <property type="match status" value="1"/>
</dbReference>
<accession>A0AA38WA47</accession>
<dbReference type="Pfam" id="PF02892">
    <property type="entry name" value="zf-BED"/>
    <property type="match status" value="1"/>
</dbReference>
<evidence type="ECO:0000313" key="6">
    <source>
        <dbReference type="EMBL" id="KAJ9542779.1"/>
    </source>
</evidence>
<feature type="region of interest" description="Disordered" evidence="4">
    <location>
        <begin position="86"/>
        <end position="141"/>
    </location>
</feature>
<feature type="domain" description="BED-type" evidence="5">
    <location>
        <begin position="24"/>
        <end position="58"/>
    </location>
</feature>
<evidence type="ECO:0000256" key="1">
    <source>
        <dbReference type="ARBA" id="ARBA00022723"/>
    </source>
</evidence>
<comment type="caution">
    <text evidence="6">The sequence shown here is derived from an EMBL/GenBank/DDBJ whole genome shotgun (WGS) entry which is preliminary data.</text>
</comment>
<organism evidence="6 7">
    <name type="scientific">Centaurea solstitialis</name>
    <name type="common">yellow star-thistle</name>
    <dbReference type="NCBI Taxonomy" id="347529"/>
    <lineage>
        <taxon>Eukaryota</taxon>
        <taxon>Viridiplantae</taxon>
        <taxon>Streptophyta</taxon>
        <taxon>Embryophyta</taxon>
        <taxon>Tracheophyta</taxon>
        <taxon>Spermatophyta</taxon>
        <taxon>Magnoliopsida</taxon>
        <taxon>eudicotyledons</taxon>
        <taxon>Gunneridae</taxon>
        <taxon>Pentapetalae</taxon>
        <taxon>asterids</taxon>
        <taxon>campanulids</taxon>
        <taxon>Asterales</taxon>
        <taxon>Asteraceae</taxon>
        <taxon>Carduoideae</taxon>
        <taxon>Cardueae</taxon>
        <taxon>Centaureinae</taxon>
        <taxon>Centaurea</taxon>
    </lineage>
</organism>
<dbReference type="EMBL" id="JARYMX010000007">
    <property type="protein sequence ID" value="KAJ9542779.1"/>
    <property type="molecule type" value="Genomic_DNA"/>
</dbReference>
<evidence type="ECO:0000256" key="2">
    <source>
        <dbReference type="ARBA" id="ARBA00022771"/>
    </source>
</evidence>
<dbReference type="GO" id="GO:0003677">
    <property type="term" value="F:DNA binding"/>
    <property type="evidence" value="ECO:0007669"/>
    <property type="project" value="InterPro"/>
</dbReference>
<feature type="compositionally biased region" description="Basic and acidic residues" evidence="4">
    <location>
        <begin position="86"/>
        <end position="101"/>
    </location>
</feature>
<keyword evidence="7" id="KW-1185">Reference proteome</keyword>
<dbReference type="InterPro" id="IPR003656">
    <property type="entry name" value="Znf_BED"/>
</dbReference>
<evidence type="ECO:0000256" key="4">
    <source>
        <dbReference type="SAM" id="MobiDB-lite"/>
    </source>
</evidence>
<evidence type="ECO:0000313" key="7">
    <source>
        <dbReference type="Proteomes" id="UP001172457"/>
    </source>
</evidence>
<dbReference type="PANTHER" id="PTHR46951:SF2">
    <property type="entry name" value="BED-TYPE DOMAIN-CONTAINING PROTEIN"/>
    <property type="match status" value="1"/>
</dbReference>
<feature type="compositionally biased region" description="Polar residues" evidence="4">
    <location>
        <begin position="131"/>
        <end position="141"/>
    </location>
</feature>
<dbReference type="Proteomes" id="UP001172457">
    <property type="component" value="Chromosome 7"/>
</dbReference>
<evidence type="ECO:0000259" key="5">
    <source>
        <dbReference type="Pfam" id="PF02892"/>
    </source>
</evidence>
<dbReference type="AlphaFoldDB" id="A0AA38WA47"/>
<evidence type="ECO:0000256" key="3">
    <source>
        <dbReference type="ARBA" id="ARBA00022833"/>
    </source>
</evidence>
<sequence length="141" mass="16383">MDMQIQEFGERFDEMGKDKDDSGWQYRTFVEVTKNSVQCNFCGKISTAGTTRHKHHLVGDDRNIKKMVPDDVSQMLKELFDKNKERKEAANKIPHFDKVVELEEDEDEDDDEDEDEDELRRQIQAKGKKQATANTSTKVKA</sequence>
<reference evidence="6" key="1">
    <citation type="submission" date="2023-03" db="EMBL/GenBank/DDBJ databases">
        <title>Chromosome-scale reference genome and RAD-based genetic map of yellow starthistle (Centaurea solstitialis) reveal putative structural variation and QTLs associated with invader traits.</title>
        <authorList>
            <person name="Reatini B."/>
            <person name="Cang F.A."/>
            <person name="Jiang Q."/>
            <person name="Mckibben M.T.W."/>
            <person name="Barker M.S."/>
            <person name="Rieseberg L.H."/>
            <person name="Dlugosch K.M."/>
        </authorList>
    </citation>
    <scope>NUCLEOTIDE SEQUENCE</scope>
    <source>
        <strain evidence="6">CAN-66</strain>
        <tissue evidence="6">Leaf</tissue>
    </source>
</reference>